<evidence type="ECO:0000256" key="3">
    <source>
        <dbReference type="ARBA" id="ARBA00022827"/>
    </source>
</evidence>
<keyword evidence="4" id="KW-0560">Oxidoreductase</keyword>
<dbReference type="Pfam" id="PF07992">
    <property type="entry name" value="Pyr_redox_2"/>
    <property type="match status" value="1"/>
</dbReference>
<dbReference type="Proteomes" id="UP001164965">
    <property type="component" value="Chromosome"/>
</dbReference>
<dbReference type="InterPro" id="IPR016156">
    <property type="entry name" value="FAD/NAD-linked_Rdtase_dimer_sf"/>
</dbReference>
<sequence length="392" mass="39555">MTTPAQSSPHGLVVVGGGPAARAAALAFREAGGSGSVVVLSDDTAAPYDRPPLSKDFLRGDADAGSLSLGDEYAEKDITLVLGAEVAELDTAAHTVRTSAGETYAYSACVLATGAAPVTLPVPGGDDQRVLSLRSLGEGTALRDAAAAASSVVVIGSGFIGCEAAASLAGMGKTVTQVSDETLPQVHRLGEDVGRTLAGWLTDAGVTLVGGVSVTGVEDGRRVLLEGHDAVEADLVLAAVGAHPLGELADTAGLDVHGGRVVADEHLATSAAGVWVAGDVAYARNATAGRHLVVEHWDDAEAMGAIAGTNAAGGDATWDKVPGFWSEIGSQFLQYSAWGDGWDTARFVDHGEGAFTVWYGQDGTTVGVLTCGADDDDEKGRELISAGAPLPA</sequence>
<gene>
    <name evidence="6" type="ORF">RHODO2019_13285</name>
</gene>
<dbReference type="SUPFAM" id="SSF55424">
    <property type="entry name" value="FAD/NAD-linked reductases, dimerisation (C-terminal) domain"/>
    <property type="match status" value="1"/>
</dbReference>
<dbReference type="PANTHER" id="PTHR43557">
    <property type="entry name" value="APOPTOSIS-INDUCING FACTOR 1"/>
    <property type="match status" value="1"/>
</dbReference>
<dbReference type="PRINTS" id="PR00411">
    <property type="entry name" value="PNDRDTASEI"/>
</dbReference>
<keyword evidence="2" id="KW-0285">Flavoprotein</keyword>
<dbReference type="InterPro" id="IPR050446">
    <property type="entry name" value="FAD-oxidoreductase/Apoptosis"/>
</dbReference>
<evidence type="ECO:0000256" key="1">
    <source>
        <dbReference type="ARBA" id="ARBA00001974"/>
    </source>
</evidence>
<name>A0ABY6NYC0_9NOCA</name>
<comment type="cofactor">
    <cofactor evidence="1">
        <name>FAD</name>
        <dbReference type="ChEBI" id="CHEBI:57692"/>
    </cofactor>
</comment>
<keyword evidence="3" id="KW-0274">FAD</keyword>
<organism evidence="6 7">
    <name type="scientific">Rhodococcus antarcticus</name>
    <dbReference type="NCBI Taxonomy" id="2987751"/>
    <lineage>
        <taxon>Bacteria</taxon>
        <taxon>Bacillati</taxon>
        <taxon>Actinomycetota</taxon>
        <taxon>Actinomycetes</taxon>
        <taxon>Mycobacteriales</taxon>
        <taxon>Nocardiaceae</taxon>
        <taxon>Rhodococcus</taxon>
    </lineage>
</organism>
<dbReference type="PANTHER" id="PTHR43557:SF2">
    <property type="entry name" value="RIESKE DOMAIN-CONTAINING PROTEIN-RELATED"/>
    <property type="match status" value="1"/>
</dbReference>
<feature type="domain" description="FAD/NAD(P)-binding" evidence="5">
    <location>
        <begin position="12"/>
        <end position="304"/>
    </location>
</feature>
<evidence type="ECO:0000259" key="5">
    <source>
        <dbReference type="Pfam" id="PF07992"/>
    </source>
</evidence>
<protein>
    <submittedName>
        <fullName evidence="6">NAD(P)/FAD-dependent oxidoreductase</fullName>
    </submittedName>
</protein>
<dbReference type="InterPro" id="IPR036188">
    <property type="entry name" value="FAD/NAD-bd_sf"/>
</dbReference>
<dbReference type="EMBL" id="CP110615">
    <property type="protein sequence ID" value="UZJ24126.1"/>
    <property type="molecule type" value="Genomic_DNA"/>
</dbReference>
<dbReference type="InterPro" id="IPR023753">
    <property type="entry name" value="FAD/NAD-binding_dom"/>
</dbReference>
<dbReference type="Gene3D" id="3.50.50.60">
    <property type="entry name" value="FAD/NAD(P)-binding domain"/>
    <property type="match status" value="2"/>
</dbReference>
<evidence type="ECO:0000256" key="2">
    <source>
        <dbReference type="ARBA" id="ARBA00022630"/>
    </source>
</evidence>
<proteinExistence type="predicted"/>
<dbReference type="SUPFAM" id="SSF51905">
    <property type="entry name" value="FAD/NAD(P)-binding domain"/>
    <property type="match status" value="2"/>
</dbReference>
<evidence type="ECO:0000313" key="6">
    <source>
        <dbReference type="EMBL" id="UZJ24126.1"/>
    </source>
</evidence>
<dbReference type="Gene3D" id="3.30.390.30">
    <property type="match status" value="1"/>
</dbReference>
<dbReference type="PRINTS" id="PR00368">
    <property type="entry name" value="FADPNR"/>
</dbReference>
<accession>A0ABY6NYC0</accession>
<evidence type="ECO:0000313" key="7">
    <source>
        <dbReference type="Proteomes" id="UP001164965"/>
    </source>
</evidence>
<reference evidence="6" key="1">
    <citation type="submission" date="2022-10" db="EMBL/GenBank/DDBJ databases">
        <title>Rhodococcus sp.75.</title>
        <authorList>
            <person name="Sun M."/>
        </authorList>
    </citation>
    <scope>NUCLEOTIDE SEQUENCE</scope>
    <source>
        <strain evidence="6">75</strain>
    </source>
</reference>
<dbReference type="RefSeq" id="WP_265382233.1">
    <property type="nucleotide sequence ID" value="NZ_CP110615.1"/>
</dbReference>
<evidence type="ECO:0000256" key="4">
    <source>
        <dbReference type="ARBA" id="ARBA00023002"/>
    </source>
</evidence>
<keyword evidence="7" id="KW-1185">Reference proteome</keyword>